<accession>A0ABS2G4S4</accession>
<proteinExistence type="predicted"/>
<dbReference type="EMBL" id="JACJLT010000382">
    <property type="protein sequence ID" value="MBM6876426.1"/>
    <property type="molecule type" value="Genomic_DNA"/>
</dbReference>
<gene>
    <name evidence="1" type="ORF">H6A04_12435</name>
</gene>
<evidence type="ECO:0000313" key="1">
    <source>
        <dbReference type="EMBL" id="MBM6876426.1"/>
    </source>
</evidence>
<keyword evidence="2" id="KW-1185">Reference proteome</keyword>
<feature type="non-terminal residue" evidence="1">
    <location>
        <position position="131"/>
    </location>
</feature>
<name>A0ABS2G4S4_FUSMR</name>
<sequence length="131" mass="16083">MNKKKLVLLYEPYELQNEFLYKDVILMPYYLGKEYDLDIDIVYFNNQYDINSFRNLNFIKLKKSKYYKLIAKFDKLGIVNNIFFIKYLIKYSKKIDYLMLFHLSVANSFLIRIYKFFNKEGKVYIKLDINK</sequence>
<evidence type="ECO:0000313" key="2">
    <source>
        <dbReference type="Proteomes" id="UP000728968"/>
    </source>
</evidence>
<protein>
    <recommendedName>
        <fullName evidence="3">Glycosyltransferase family 1 protein</fullName>
    </recommendedName>
</protein>
<comment type="caution">
    <text evidence="1">The sequence shown here is derived from an EMBL/GenBank/DDBJ whole genome shotgun (WGS) entry which is preliminary data.</text>
</comment>
<evidence type="ECO:0008006" key="3">
    <source>
        <dbReference type="Google" id="ProtNLM"/>
    </source>
</evidence>
<dbReference type="Proteomes" id="UP000728968">
    <property type="component" value="Unassembled WGS sequence"/>
</dbReference>
<reference evidence="1 2" key="1">
    <citation type="journal article" date="2021" name="Sci. Rep.">
        <title>The distribution of antibiotic resistance genes in chicken gut microbiota commensals.</title>
        <authorList>
            <person name="Juricova H."/>
            <person name="Matiasovicova J."/>
            <person name="Kubasova T."/>
            <person name="Cejkova D."/>
            <person name="Rychlik I."/>
        </authorList>
    </citation>
    <scope>NUCLEOTIDE SEQUENCE [LARGE SCALE GENOMIC DNA]</scope>
    <source>
        <strain evidence="1 2">An425</strain>
    </source>
</reference>
<organism evidence="1 2">
    <name type="scientific">Fusobacterium mortiferum</name>
    <dbReference type="NCBI Taxonomy" id="850"/>
    <lineage>
        <taxon>Bacteria</taxon>
        <taxon>Fusobacteriati</taxon>
        <taxon>Fusobacteriota</taxon>
        <taxon>Fusobacteriia</taxon>
        <taxon>Fusobacteriales</taxon>
        <taxon>Fusobacteriaceae</taxon>
        <taxon>Fusobacterium</taxon>
    </lineage>
</organism>